<feature type="region of interest" description="Disordered" evidence="1">
    <location>
        <begin position="111"/>
        <end position="133"/>
    </location>
</feature>
<evidence type="ECO:0000313" key="3">
    <source>
        <dbReference type="EMBL" id="KAJ8069923.1"/>
    </source>
</evidence>
<feature type="transmembrane region" description="Helical" evidence="2">
    <location>
        <begin position="462"/>
        <end position="489"/>
    </location>
</feature>
<feature type="region of interest" description="Disordered" evidence="1">
    <location>
        <begin position="284"/>
        <end position="313"/>
    </location>
</feature>
<feature type="compositionally biased region" description="Polar residues" evidence="1">
    <location>
        <begin position="862"/>
        <end position="895"/>
    </location>
</feature>
<gene>
    <name evidence="3" type="ORF">OCU04_000332</name>
</gene>
<comment type="caution">
    <text evidence="3">The sequence shown here is derived from an EMBL/GenBank/DDBJ whole genome shotgun (WGS) entry which is preliminary data.</text>
</comment>
<feature type="compositionally biased region" description="Polar residues" evidence="1">
    <location>
        <begin position="57"/>
        <end position="67"/>
    </location>
</feature>
<keyword evidence="2" id="KW-1133">Transmembrane helix</keyword>
<dbReference type="EMBL" id="JAPEIS010000001">
    <property type="protein sequence ID" value="KAJ8069923.1"/>
    <property type="molecule type" value="Genomic_DNA"/>
</dbReference>
<proteinExistence type="predicted"/>
<feature type="compositionally biased region" description="Basic residues" evidence="1">
    <location>
        <begin position="296"/>
        <end position="307"/>
    </location>
</feature>
<keyword evidence="2" id="KW-0812">Transmembrane</keyword>
<accession>A0A9X0AWX5</accession>
<evidence type="ECO:0000256" key="2">
    <source>
        <dbReference type="SAM" id="Phobius"/>
    </source>
</evidence>
<feature type="compositionally biased region" description="Polar residues" evidence="1">
    <location>
        <begin position="904"/>
        <end position="913"/>
    </location>
</feature>
<evidence type="ECO:0000256" key="1">
    <source>
        <dbReference type="SAM" id="MobiDB-lite"/>
    </source>
</evidence>
<feature type="compositionally biased region" description="Gly residues" evidence="1">
    <location>
        <begin position="1"/>
        <end position="10"/>
    </location>
</feature>
<dbReference type="OrthoDB" id="3533403at2759"/>
<name>A0A9X0AWX5_9HELO</name>
<feature type="compositionally biased region" description="Basic and acidic residues" evidence="1">
    <location>
        <begin position="23"/>
        <end position="34"/>
    </location>
</feature>
<feature type="transmembrane region" description="Helical" evidence="2">
    <location>
        <begin position="427"/>
        <end position="450"/>
    </location>
</feature>
<dbReference type="Proteomes" id="UP001152300">
    <property type="component" value="Unassembled WGS sequence"/>
</dbReference>
<sequence length="934" mass="102166">MDGNYKGGQGPQPPYRSINIKSQRTEDPFDDSHHLKSPHLQSSSAHSRDVGPERPSTARTGRSNSRSIIMARGAFSKSLSVFKEKELTQVNQSSSNGDLFEYLIAPKDKGGQLNTSANSPMEKDSPIFTDNQGTSVFSPHPYDITRNQLHGSHSRGLSGSTNDMDSFEMESTYDDGFHTANEIQSMQHRREGTPPNSSIAYNEYHQSPSYSMRHDTLITGPASVQQPSANQQVQSCSTHQAPVLIAKGPGDNATPRFRGSSTLSFTNTVPYNVMTVPESNVDQLGVLTGEKDSKSKKSKEKKTKKSKFSPNSTAVSAISENQLYSGLSDMHTGLFLSTYNGNRASTPRPKDAKSTAFPTELPQRPAARPSLPIRVTAEARAQFAARKQDERLALERRLAEPHLVRRTVSSNNNWGISFFQGLTSNCWVAFAVTQFGLLSTAVSVGVVVTIRSTSNQSSTSNISVVVIWWLVLSVILLCVGGTTFGIMIFRGSAYHPRAGFRRRAGSREIVDGSIGRGDLESGHHGQRSFEMVPGANIIRQEALSTFDNPQRVQNSYTEVLRPNMEIFQRVPNAHHGFEQVPTYGTGEGPHYEPPRLNSPEIENYGYMVANPATPLTPLPQAVLKPVTPRNINDFSVHHYTPSKLSEPHSANASMPDEAYGTMGIPSWTSVRSRDSLVAAAPHRDLAMKSLLGETTAPETSLGITDIWNRDRGTIESAAPSQTSVYSYMPSAHPLHRTPAGLQQRQAVDTFVPSSPNASCMSSRIDLDMAMPPILKRVETEGPLEKLEKSLTHQSEQIVFGQQFPPPLDLSDRLPKVCHKRVVNGRLRQYGSREDNLEAGPAVASNSGSNNPRRRPEAIDNRTAPQATGGSMLSRMNTGDSSALDNIDLTDSTFASRNPYRDSMNDNGDNSPGNMETLPATYYTGSGKGKGRAYE</sequence>
<organism evidence="3 4">
    <name type="scientific">Sclerotinia nivalis</name>
    <dbReference type="NCBI Taxonomy" id="352851"/>
    <lineage>
        <taxon>Eukaryota</taxon>
        <taxon>Fungi</taxon>
        <taxon>Dikarya</taxon>
        <taxon>Ascomycota</taxon>
        <taxon>Pezizomycotina</taxon>
        <taxon>Leotiomycetes</taxon>
        <taxon>Helotiales</taxon>
        <taxon>Sclerotiniaceae</taxon>
        <taxon>Sclerotinia</taxon>
    </lineage>
</organism>
<keyword evidence="2" id="KW-0472">Membrane</keyword>
<protein>
    <submittedName>
        <fullName evidence="3">Uncharacterized protein</fullName>
    </submittedName>
</protein>
<reference evidence="3" key="1">
    <citation type="submission" date="2022-11" db="EMBL/GenBank/DDBJ databases">
        <title>Genome Resource of Sclerotinia nivalis Strain SnTB1, a Plant Pathogen Isolated from American Ginseng.</title>
        <authorList>
            <person name="Fan S."/>
        </authorList>
    </citation>
    <scope>NUCLEOTIDE SEQUENCE</scope>
    <source>
        <strain evidence="3">SnTB1</strain>
    </source>
</reference>
<feature type="region of interest" description="Disordered" evidence="1">
    <location>
        <begin position="340"/>
        <end position="366"/>
    </location>
</feature>
<dbReference type="AlphaFoldDB" id="A0A9X0AWX5"/>
<keyword evidence="4" id="KW-1185">Reference proteome</keyword>
<evidence type="ECO:0000313" key="4">
    <source>
        <dbReference type="Proteomes" id="UP001152300"/>
    </source>
</evidence>
<feature type="region of interest" description="Disordered" evidence="1">
    <location>
        <begin position="1"/>
        <end position="68"/>
    </location>
</feature>
<feature type="region of interest" description="Disordered" evidence="1">
    <location>
        <begin position="831"/>
        <end position="934"/>
    </location>
</feature>